<feature type="region of interest" description="Disordered" evidence="1">
    <location>
        <begin position="1"/>
        <end position="77"/>
    </location>
</feature>
<proteinExistence type="predicted"/>
<feature type="region of interest" description="Disordered" evidence="1">
    <location>
        <begin position="196"/>
        <end position="240"/>
    </location>
</feature>
<evidence type="ECO:0000313" key="2">
    <source>
        <dbReference type="EMBL" id="OAE23920.1"/>
    </source>
</evidence>
<evidence type="ECO:0000313" key="3">
    <source>
        <dbReference type="Proteomes" id="UP000077202"/>
    </source>
</evidence>
<feature type="compositionally biased region" description="Basic and acidic residues" evidence="1">
    <location>
        <begin position="142"/>
        <end position="157"/>
    </location>
</feature>
<feature type="compositionally biased region" description="Gly residues" evidence="1">
    <location>
        <begin position="122"/>
        <end position="139"/>
    </location>
</feature>
<dbReference type="AlphaFoldDB" id="A0A176VSY4"/>
<feature type="compositionally biased region" description="Basic and acidic residues" evidence="1">
    <location>
        <begin position="108"/>
        <end position="121"/>
    </location>
</feature>
<keyword evidence="3" id="KW-1185">Reference proteome</keyword>
<organism evidence="2 3">
    <name type="scientific">Marchantia polymorpha subsp. ruderalis</name>
    <dbReference type="NCBI Taxonomy" id="1480154"/>
    <lineage>
        <taxon>Eukaryota</taxon>
        <taxon>Viridiplantae</taxon>
        <taxon>Streptophyta</taxon>
        <taxon>Embryophyta</taxon>
        <taxon>Marchantiophyta</taxon>
        <taxon>Marchantiopsida</taxon>
        <taxon>Marchantiidae</taxon>
        <taxon>Marchantiales</taxon>
        <taxon>Marchantiaceae</taxon>
        <taxon>Marchantia</taxon>
    </lineage>
</organism>
<protein>
    <submittedName>
        <fullName evidence="2">Uncharacterized protein</fullName>
    </submittedName>
</protein>
<accession>A0A176VSY4</accession>
<gene>
    <name evidence="2" type="ORF">AXG93_1217s1320</name>
</gene>
<feature type="compositionally biased region" description="Basic residues" evidence="1">
    <location>
        <begin position="65"/>
        <end position="76"/>
    </location>
</feature>
<comment type="caution">
    <text evidence="2">The sequence shown here is derived from an EMBL/GenBank/DDBJ whole genome shotgun (WGS) entry which is preliminary data.</text>
</comment>
<dbReference type="Proteomes" id="UP000077202">
    <property type="component" value="Unassembled WGS sequence"/>
</dbReference>
<dbReference type="EMBL" id="LVLJ01002730">
    <property type="protein sequence ID" value="OAE23920.1"/>
    <property type="molecule type" value="Genomic_DNA"/>
</dbReference>
<feature type="compositionally biased region" description="Basic and acidic residues" evidence="1">
    <location>
        <begin position="9"/>
        <end position="25"/>
    </location>
</feature>
<name>A0A176VSY4_MARPO</name>
<evidence type="ECO:0000256" key="1">
    <source>
        <dbReference type="SAM" id="MobiDB-lite"/>
    </source>
</evidence>
<sequence>MLTTIEQLLKSRKDDSSSVLHEETSTRPASLLGRMDGRAGDQICPQGARVLPKSNIEQPCEDSRSKRRGAPQRRRRETWSRIRVREFGHSGATRSLQVAAGACVVARNSKEQTDTGPRKEGAGGGGQGGGAGGAGGAGNGRWVKEGWRKSHEGEQGPDRGSSTSSRAEQMPSKCVYSLTQREKYMYATNAFATSAARPSHALAAPRRRPESRGAGNPNYPVPSRRGLPNGQAGDGPRPKNEQLVLCERGWHKSRDRIVFAIANAAIEPDYETKANDSVPWLPREIEGCARWCSYVVNVDSSSILESD</sequence>
<reference evidence="2" key="1">
    <citation type="submission" date="2016-03" db="EMBL/GenBank/DDBJ databases">
        <title>Mechanisms controlling the formation of the plant cell surface in tip-growing cells are functionally conserved among land plants.</title>
        <authorList>
            <person name="Honkanen S."/>
            <person name="Jones V.A."/>
            <person name="Morieri G."/>
            <person name="Champion C."/>
            <person name="Hetherington A.J."/>
            <person name="Kelly S."/>
            <person name="Saint-Marcoux D."/>
            <person name="Proust H."/>
            <person name="Prescott H."/>
            <person name="Dolan L."/>
        </authorList>
    </citation>
    <scope>NUCLEOTIDE SEQUENCE [LARGE SCALE GENOMIC DNA]</scope>
    <source>
        <tissue evidence="2">Whole gametophyte</tissue>
    </source>
</reference>
<feature type="region of interest" description="Disordered" evidence="1">
    <location>
        <begin position="107"/>
        <end position="172"/>
    </location>
</feature>